<feature type="region of interest" description="Disordered" evidence="1">
    <location>
        <begin position="993"/>
        <end position="1021"/>
    </location>
</feature>
<protein>
    <submittedName>
        <fullName evidence="2">Uncharacterized protein</fullName>
    </submittedName>
</protein>
<gene>
    <name evidence="2" type="ORF">E1A91_D05G332500v1</name>
</gene>
<accession>A0A5D2V3Q4</accession>
<organism evidence="2 3">
    <name type="scientific">Gossypium mustelinum</name>
    <name type="common">Cotton</name>
    <name type="synonym">Gossypium caicoense</name>
    <dbReference type="NCBI Taxonomy" id="34275"/>
    <lineage>
        <taxon>Eukaryota</taxon>
        <taxon>Viridiplantae</taxon>
        <taxon>Streptophyta</taxon>
        <taxon>Embryophyta</taxon>
        <taxon>Tracheophyta</taxon>
        <taxon>Spermatophyta</taxon>
        <taxon>Magnoliopsida</taxon>
        <taxon>eudicotyledons</taxon>
        <taxon>Gunneridae</taxon>
        <taxon>Pentapetalae</taxon>
        <taxon>rosids</taxon>
        <taxon>malvids</taxon>
        <taxon>Malvales</taxon>
        <taxon>Malvaceae</taxon>
        <taxon>Malvoideae</taxon>
        <taxon>Gossypium</taxon>
    </lineage>
</organism>
<dbReference type="PANTHER" id="PTHR33167:SF4">
    <property type="entry name" value="TRANSCRIPTION FACTOR, PUTATIVE (DUF863)-RELATED"/>
    <property type="match status" value="1"/>
</dbReference>
<dbReference type="PANTHER" id="PTHR33167">
    <property type="entry name" value="TRANSCRIPTION FACTOR, PUTATIVE (DUF863)-RELATED"/>
    <property type="match status" value="1"/>
</dbReference>
<keyword evidence="3" id="KW-1185">Reference proteome</keyword>
<evidence type="ECO:0000256" key="1">
    <source>
        <dbReference type="SAM" id="MobiDB-lite"/>
    </source>
</evidence>
<dbReference type="AlphaFoldDB" id="A0A5D2V3Q4"/>
<evidence type="ECO:0000313" key="2">
    <source>
        <dbReference type="EMBL" id="TYI83987.1"/>
    </source>
</evidence>
<dbReference type="EMBL" id="CM017653">
    <property type="protein sequence ID" value="TYI83986.1"/>
    <property type="molecule type" value="Genomic_DNA"/>
</dbReference>
<reference evidence="2 3" key="1">
    <citation type="submission" date="2019-07" db="EMBL/GenBank/DDBJ databases">
        <title>WGS assembly of Gossypium mustelinum.</title>
        <authorList>
            <person name="Chen Z.J."/>
            <person name="Sreedasyam A."/>
            <person name="Ando A."/>
            <person name="Song Q."/>
            <person name="De L."/>
            <person name="Hulse-Kemp A."/>
            <person name="Ding M."/>
            <person name="Ye W."/>
            <person name="Kirkbride R."/>
            <person name="Jenkins J."/>
            <person name="Plott C."/>
            <person name="Lovell J."/>
            <person name="Lin Y.-M."/>
            <person name="Vaughn R."/>
            <person name="Liu B."/>
            <person name="Li W."/>
            <person name="Simpson S."/>
            <person name="Scheffler B."/>
            <person name="Saski C."/>
            <person name="Grover C."/>
            <person name="Hu G."/>
            <person name="Conover J."/>
            <person name="Carlson J."/>
            <person name="Shu S."/>
            <person name="Boston L."/>
            <person name="Williams M."/>
            <person name="Peterson D."/>
            <person name="Mcgee K."/>
            <person name="Jones D."/>
            <person name="Wendel J."/>
            <person name="Stelly D."/>
            <person name="Grimwood J."/>
            <person name="Schmutz J."/>
        </authorList>
    </citation>
    <scope>NUCLEOTIDE SEQUENCE [LARGE SCALE GENOMIC DNA]</scope>
    <source>
        <strain evidence="2">1408120.09</strain>
    </source>
</reference>
<name>A0A5D2V3Q4_GOSMU</name>
<dbReference type="Proteomes" id="UP000323597">
    <property type="component" value="Chromosome D05"/>
</dbReference>
<dbReference type="EMBL" id="CM017653">
    <property type="protein sequence ID" value="TYI83987.1"/>
    <property type="molecule type" value="Genomic_DNA"/>
</dbReference>
<sequence length="1109" mass="122582">MGTKVQSKSYLPGYCSMRDLNEDSNSCSWPLYYGDNTLTNGRYYSSFFPRTIADAYPGRHKDVLKQTMLEHEATFKTQVSELHRLYRIQRELMDEIKKKQLQKNQIPIGPSLSSSPLASQITTENAHKWHIPSFPEANSICARPLISGVEHSHSPLSFMKGSSIQAGSFLSQNGGNSKDVEVLECRPTKMRRKMFDLQLPADEYIDPEEAVQFKDDLESGMSRYLPSGNGNTRPENAEKLFRGDVGNTGCSGDASRCLKGKNSLADLNEPIQIEETNNSAYSDCHDAYHGGRGLSVKPKQELGLSKEISVNSHLRSDNSSTNNIHAESNGNARGFFSHVLEAGNGKSNLVTTSQGFQPEKLPASSQQVRVLFDKARDPPAFSLTDQSKADLSRERMLHGLEVPGRNCEISNNSYPDLITTSNIPSLNPFASSNAVKQWSHSVSSWEKPSSGLSQKSMSVQSHPFFNSSGSKSSVIAPQSNGIFGEKWQASCNSRLNRGFGGELPKRNGFYHGSSSGSNEPAIRFGYDYPNCSNDSKGVFEHFTTHGSTKLYNCSSSVDMKSTSDVNLNVRRLNSSSNEPVLQHGYQIDGGRKHEDHPPGLPWLRAKPACKNESPIAGMDLNVGELSFTQSSPEQSTIKNESGNGFNQILIQDMKSVPFSNNIGASRSEINECLHNKKILGIPIFERCYISKNESSFTSPHVSVSQPAEGEAENKGRNRLLDINLPCDATIPDVGQDTVAENSVIEKEVNTNFSSFRPEIDLNSCVDENDASFIPSVPSTSMKMTGGIDLEALPAPEPEDAIYAEELSGKACALLPQLVQNKDDCLQYEVIKSAAEAIVAISSSGLYSHLDDVNCNLSETAEIDPLNWFVETISSFGEDLESKVEAFSRVKVGDRDESSLEEIDNFELMVLKLAETKEEDYMPEPLVPENLKVEETGTISLLTTRTRKGQGRRGRQRRDFRRDILPGLASLSRHEVTEDLQTFGGLMRATGHSWQSGLTRRNATRSGCGRGRRSLVTNSSPPASVAATTCTPLMQHFSNMEVGLEDRSLTGWGKTTRRPRRQRCPAGFINYPWGSCLCTFKKKKKNHEIWVHWIVCLGVVRLQTTCIIHK</sequence>
<evidence type="ECO:0000313" key="3">
    <source>
        <dbReference type="Proteomes" id="UP000323597"/>
    </source>
</evidence>
<dbReference type="InterPro" id="IPR008581">
    <property type="entry name" value="DUF863_pln"/>
</dbReference>
<proteinExistence type="predicted"/>
<feature type="compositionally biased region" description="Polar residues" evidence="1">
    <location>
        <begin position="993"/>
        <end position="1004"/>
    </location>
</feature>
<dbReference type="Pfam" id="PF05904">
    <property type="entry name" value="DUF863"/>
    <property type="match status" value="1"/>
</dbReference>